<evidence type="ECO:0000313" key="11">
    <source>
        <dbReference type="EMBL" id="MBA2880120.1"/>
    </source>
</evidence>
<dbReference type="Gene3D" id="3.30.450.20">
    <property type="entry name" value="PAS domain"/>
    <property type="match status" value="2"/>
</dbReference>
<dbReference type="Pfam" id="PF08447">
    <property type="entry name" value="PAS_3"/>
    <property type="match status" value="1"/>
</dbReference>
<dbReference type="CDD" id="cd00130">
    <property type="entry name" value="PAS"/>
    <property type="match status" value="2"/>
</dbReference>
<dbReference type="EC" id="2.7.13.3" evidence="2"/>
<dbReference type="PROSITE" id="PS50109">
    <property type="entry name" value="HIS_KIN"/>
    <property type="match status" value="1"/>
</dbReference>
<keyword evidence="5" id="KW-0547">Nucleotide-binding</keyword>
<dbReference type="Proteomes" id="UP000525298">
    <property type="component" value="Unassembled WGS sequence"/>
</dbReference>
<dbReference type="GO" id="GO:0016020">
    <property type="term" value="C:membrane"/>
    <property type="evidence" value="ECO:0007669"/>
    <property type="project" value="InterPro"/>
</dbReference>
<comment type="caution">
    <text evidence="11">The sequence shown here is derived from an EMBL/GenBank/DDBJ whole genome shotgun (WGS) entry which is preliminary data.</text>
</comment>
<dbReference type="SMART" id="SM00387">
    <property type="entry name" value="HATPase_c"/>
    <property type="match status" value="1"/>
</dbReference>
<evidence type="ECO:0000256" key="4">
    <source>
        <dbReference type="ARBA" id="ARBA00022679"/>
    </source>
</evidence>
<dbReference type="Pfam" id="PF07730">
    <property type="entry name" value="HisKA_3"/>
    <property type="match status" value="1"/>
</dbReference>
<dbReference type="InterPro" id="IPR000014">
    <property type="entry name" value="PAS"/>
</dbReference>
<evidence type="ECO:0000256" key="8">
    <source>
        <dbReference type="ARBA" id="ARBA00023012"/>
    </source>
</evidence>
<dbReference type="Gene3D" id="3.30.565.10">
    <property type="entry name" value="Histidine kinase-like ATPase, C-terminal domain"/>
    <property type="match status" value="1"/>
</dbReference>
<evidence type="ECO:0000256" key="6">
    <source>
        <dbReference type="ARBA" id="ARBA00022777"/>
    </source>
</evidence>
<protein>
    <recommendedName>
        <fullName evidence="2">histidine kinase</fullName>
        <ecNumber evidence="2">2.7.13.3</ecNumber>
    </recommendedName>
</protein>
<dbReference type="CDD" id="cd16917">
    <property type="entry name" value="HATPase_UhpB-NarQ-NarX-like"/>
    <property type="match status" value="1"/>
</dbReference>
<keyword evidence="3" id="KW-0597">Phosphoprotein</keyword>
<keyword evidence="8" id="KW-0902">Two-component regulatory system</keyword>
<dbReference type="PANTHER" id="PTHR24421:SF10">
    <property type="entry name" value="NITRATE_NITRITE SENSOR PROTEIN NARQ"/>
    <property type="match status" value="1"/>
</dbReference>
<keyword evidence="6" id="KW-0418">Kinase</keyword>
<dbReference type="InterPro" id="IPR013656">
    <property type="entry name" value="PAS_4"/>
</dbReference>
<dbReference type="InterPro" id="IPR000700">
    <property type="entry name" value="PAS-assoc_C"/>
</dbReference>
<dbReference type="EMBL" id="JACDUS010000001">
    <property type="protein sequence ID" value="MBA2880120.1"/>
    <property type="molecule type" value="Genomic_DNA"/>
</dbReference>
<dbReference type="InterPro" id="IPR036890">
    <property type="entry name" value="HATPase_C_sf"/>
</dbReference>
<dbReference type="SMART" id="SM00091">
    <property type="entry name" value="PAS"/>
    <property type="match status" value="2"/>
</dbReference>
<sequence>MSRGPENTKENRISCPGADLHGFGYDSSKGNESSQLLEAIFANTHFMVAHMDTNFCFIRVNQAYAKADGKWPEDYKGRNHFDLYPNAENQAIFQKVVDSGQPYYALEKPFEYCQNPERGVSYWDWSLNPVKAADGRVTGLILALVNVTRRKLAQKAALKAEKRFRIMTEAIDDVFWMALPGLKRILYVSPSYEKMWGRSCQSVYESPMSFVESIDFRDRPRVWQRIRHYSGGTWDEEYRVARPDGSICWVRDRGYPVWDENGGLQMIVGVCTDISSLKSVQRALQTSEGRIRLLSSQLMEAQEKERKYVARELHDSLGSGLAGLKIQIENALAAARSSKTAVAPSVLEGLVANAGHLLAECRRIQKGLRPPMLDDLGLLSTIDWYCRQFNSVFPHIRLEKILMIDEQDIEEALKIVIYRVVQEAMNNAARHGNAGSIQLSLIKNGQCMLLTVADNGIGFSAEKQSRAEAGYGLLGMKERVELSGGTFRVESRPGRGVWIKAGWQCADQQE</sequence>
<proteinExistence type="predicted"/>
<dbReference type="InterPro" id="IPR011712">
    <property type="entry name" value="Sig_transdc_His_kin_sub3_dim/P"/>
</dbReference>
<dbReference type="PROSITE" id="PS50113">
    <property type="entry name" value="PAC"/>
    <property type="match status" value="1"/>
</dbReference>
<dbReference type="RefSeq" id="WP_181549784.1">
    <property type="nucleotide sequence ID" value="NZ_JACDUS010000001.1"/>
</dbReference>
<accession>A0A7W0C6U7</accession>
<evidence type="ECO:0000256" key="5">
    <source>
        <dbReference type="ARBA" id="ARBA00022741"/>
    </source>
</evidence>
<dbReference type="SUPFAM" id="SSF55785">
    <property type="entry name" value="PYP-like sensor domain (PAS domain)"/>
    <property type="match status" value="2"/>
</dbReference>
<dbReference type="Pfam" id="PF08448">
    <property type="entry name" value="PAS_4"/>
    <property type="match status" value="1"/>
</dbReference>
<dbReference type="SMART" id="SM00086">
    <property type="entry name" value="PAC"/>
    <property type="match status" value="1"/>
</dbReference>
<evidence type="ECO:0000256" key="1">
    <source>
        <dbReference type="ARBA" id="ARBA00000085"/>
    </source>
</evidence>
<keyword evidence="12" id="KW-1185">Reference proteome</keyword>
<dbReference type="Pfam" id="PF02518">
    <property type="entry name" value="HATPase_c"/>
    <property type="match status" value="1"/>
</dbReference>
<evidence type="ECO:0000256" key="7">
    <source>
        <dbReference type="ARBA" id="ARBA00022840"/>
    </source>
</evidence>
<evidence type="ECO:0000259" key="10">
    <source>
        <dbReference type="PROSITE" id="PS50113"/>
    </source>
</evidence>
<dbReference type="Gene3D" id="1.20.5.1930">
    <property type="match status" value="1"/>
</dbReference>
<dbReference type="InterPro" id="IPR003594">
    <property type="entry name" value="HATPase_dom"/>
</dbReference>
<dbReference type="InterPro" id="IPR005467">
    <property type="entry name" value="His_kinase_dom"/>
</dbReference>
<evidence type="ECO:0000259" key="9">
    <source>
        <dbReference type="PROSITE" id="PS50109"/>
    </source>
</evidence>
<dbReference type="AlphaFoldDB" id="A0A7W0C6U7"/>
<keyword evidence="7" id="KW-0067">ATP-binding</keyword>
<organism evidence="11 12">
    <name type="scientific">Desulfosalsimonas propionicica</name>
    <dbReference type="NCBI Taxonomy" id="332175"/>
    <lineage>
        <taxon>Bacteria</taxon>
        <taxon>Pseudomonadati</taxon>
        <taxon>Thermodesulfobacteriota</taxon>
        <taxon>Desulfobacteria</taxon>
        <taxon>Desulfobacterales</taxon>
        <taxon>Desulfosalsimonadaceae</taxon>
        <taxon>Desulfosalsimonas</taxon>
    </lineage>
</organism>
<dbReference type="GO" id="GO:0005524">
    <property type="term" value="F:ATP binding"/>
    <property type="evidence" value="ECO:0007669"/>
    <property type="project" value="UniProtKB-KW"/>
</dbReference>
<dbReference type="SUPFAM" id="SSF55874">
    <property type="entry name" value="ATPase domain of HSP90 chaperone/DNA topoisomerase II/histidine kinase"/>
    <property type="match status" value="1"/>
</dbReference>
<dbReference type="GO" id="GO:0000155">
    <property type="term" value="F:phosphorelay sensor kinase activity"/>
    <property type="evidence" value="ECO:0007669"/>
    <property type="project" value="InterPro"/>
</dbReference>
<dbReference type="PANTHER" id="PTHR24421">
    <property type="entry name" value="NITRATE/NITRITE SENSOR PROTEIN NARX-RELATED"/>
    <property type="match status" value="1"/>
</dbReference>
<dbReference type="InterPro" id="IPR035965">
    <property type="entry name" value="PAS-like_dom_sf"/>
</dbReference>
<dbReference type="InterPro" id="IPR013655">
    <property type="entry name" value="PAS_fold_3"/>
</dbReference>
<evidence type="ECO:0000256" key="2">
    <source>
        <dbReference type="ARBA" id="ARBA00012438"/>
    </source>
</evidence>
<gene>
    <name evidence="11" type="ORF">HNR65_000427</name>
</gene>
<dbReference type="InterPro" id="IPR050482">
    <property type="entry name" value="Sensor_HK_TwoCompSys"/>
</dbReference>
<dbReference type="NCBIfam" id="TIGR00229">
    <property type="entry name" value="sensory_box"/>
    <property type="match status" value="2"/>
</dbReference>
<feature type="domain" description="PAC" evidence="10">
    <location>
        <begin position="234"/>
        <end position="286"/>
    </location>
</feature>
<feature type="domain" description="Histidine kinase" evidence="9">
    <location>
        <begin position="417"/>
        <end position="497"/>
    </location>
</feature>
<comment type="catalytic activity">
    <reaction evidence="1">
        <text>ATP + protein L-histidine = ADP + protein N-phospho-L-histidine.</text>
        <dbReference type="EC" id="2.7.13.3"/>
    </reaction>
</comment>
<reference evidence="11 12" key="1">
    <citation type="submission" date="2020-07" db="EMBL/GenBank/DDBJ databases">
        <title>Genomic Encyclopedia of Type Strains, Phase IV (KMG-IV): sequencing the most valuable type-strain genomes for metagenomic binning, comparative biology and taxonomic classification.</title>
        <authorList>
            <person name="Goeker M."/>
        </authorList>
    </citation>
    <scope>NUCLEOTIDE SEQUENCE [LARGE SCALE GENOMIC DNA]</scope>
    <source>
        <strain evidence="11 12">DSM 17721</strain>
    </source>
</reference>
<name>A0A7W0C6U7_9BACT</name>
<dbReference type="GO" id="GO:0046983">
    <property type="term" value="F:protein dimerization activity"/>
    <property type="evidence" value="ECO:0007669"/>
    <property type="project" value="InterPro"/>
</dbReference>
<keyword evidence="4" id="KW-0808">Transferase</keyword>
<evidence type="ECO:0000313" key="12">
    <source>
        <dbReference type="Proteomes" id="UP000525298"/>
    </source>
</evidence>
<dbReference type="InterPro" id="IPR001610">
    <property type="entry name" value="PAC"/>
</dbReference>
<evidence type="ECO:0000256" key="3">
    <source>
        <dbReference type="ARBA" id="ARBA00022553"/>
    </source>
</evidence>